<name>A0A8J2R0V7_9NEOP</name>
<dbReference type="Gene3D" id="2.20.25.240">
    <property type="match status" value="2"/>
</dbReference>
<proteinExistence type="predicted"/>
<organism evidence="5 6">
    <name type="scientific">Danaus chrysippus</name>
    <name type="common">African queen</name>
    <dbReference type="NCBI Taxonomy" id="151541"/>
    <lineage>
        <taxon>Eukaryota</taxon>
        <taxon>Metazoa</taxon>
        <taxon>Ecdysozoa</taxon>
        <taxon>Arthropoda</taxon>
        <taxon>Hexapoda</taxon>
        <taxon>Insecta</taxon>
        <taxon>Pterygota</taxon>
        <taxon>Neoptera</taxon>
        <taxon>Endopterygota</taxon>
        <taxon>Lepidoptera</taxon>
        <taxon>Glossata</taxon>
        <taxon>Ditrysia</taxon>
        <taxon>Papilionoidea</taxon>
        <taxon>Nymphalidae</taxon>
        <taxon>Danainae</taxon>
        <taxon>Danaini</taxon>
        <taxon>Danaina</taxon>
        <taxon>Danaus</taxon>
        <taxon>Anosia</taxon>
    </lineage>
</organism>
<dbReference type="Proteomes" id="UP000789524">
    <property type="component" value="Unassembled WGS sequence"/>
</dbReference>
<evidence type="ECO:0000256" key="3">
    <source>
        <dbReference type="ARBA" id="ARBA00022833"/>
    </source>
</evidence>
<feature type="domain" description="FLYWCH-type" evidence="4">
    <location>
        <begin position="103"/>
        <end position="141"/>
    </location>
</feature>
<dbReference type="EMBL" id="CAKASE010000079">
    <property type="protein sequence ID" value="CAG9579975.1"/>
    <property type="molecule type" value="Genomic_DNA"/>
</dbReference>
<gene>
    <name evidence="5" type="ORF">DCHRY22_LOCUS13475</name>
</gene>
<protein>
    <submittedName>
        <fullName evidence="5">(African queen) hypothetical protein</fullName>
    </submittedName>
</protein>
<keyword evidence="6" id="KW-1185">Reference proteome</keyword>
<reference evidence="5" key="1">
    <citation type="submission" date="2021-09" db="EMBL/GenBank/DDBJ databases">
        <authorList>
            <person name="Martin H S."/>
        </authorList>
    </citation>
    <scope>NUCLEOTIDE SEQUENCE</scope>
</reference>
<keyword evidence="2" id="KW-0863">Zinc-finger</keyword>
<dbReference type="OrthoDB" id="6159439at2759"/>
<keyword evidence="3" id="KW-0862">Zinc</keyword>
<dbReference type="Pfam" id="PF04500">
    <property type="entry name" value="FLYWCH"/>
    <property type="match status" value="2"/>
</dbReference>
<evidence type="ECO:0000256" key="2">
    <source>
        <dbReference type="ARBA" id="ARBA00022771"/>
    </source>
</evidence>
<evidence type="ECO:0000256" key="1">
    <source>
        <dbReference type="ARBA" id="ARBA00022723"/>
    </source>
</evidence>
<feature type="domain" description="FLYWCH-type" evidence="4">
    <location>
        <begin position="147"/>
        <end position="198"/>
    </location>
</feature>
<evidence type="ECO:0000259" key="4">
    <source>
        <dbReference type="Pfam" id="PF04500"/>
    </source>
</evidence>
<dbReference type="InterPro" id="IPR007588">
    <property type="entry name" value="Znf_FLYWCH"/>
</dbReference>
<dbReference type="GO" id="GO:0008270">
    <property type="term" value="F:zinc ion binding"/>
    <property type="evidence" value="ECO:0007669"/>
    <property type="project" value="UniProtKB-KW"/>
</dbReference>
<comment type="caution">
    <text evidence="5">The sequence shown here is derived from an EMBL/GenBank/DDBJ whole genome shotgun (WGS) entry which is preliminary data.</text>
</comment>
<evidence type="ECO:0000313" key="5">
    <source>
        <dbReference type="EMBL" id="CAG9579975.1"/>
    </source>
</evidence>
<keyword evidence="1" id="KW-0479">Metal-binding</keyword>
<accession>A0A8J2R0V7</accession>
<evidence type="ECO:0000313" key="6">
    <source>
        <dbReference type="Proteomes" id="UP000789524"/>
    </source>
</evidence>
<sequence length="209" mass="24959">MPNVFADNKQLFVDTLPIEYLRTYKKENIESTRICFKRRVKKSCDPESKKYLVRHLRLKREPLFTTTMNGRPVLQIGCYRYYRNNRSHGRKATWFCYKNARILTTKRGKPLLQIQGFRFNCKHKTGPKTYWSCNKAPLGCSLSCFTYKLEFEGNHYTRAYTNKDKSTTWRCIKKNSGCKAYIKTYKDQVIYEKNVHNHVDIEINYIDKC</sequence>
<dbReference type="AlphaFoldDB" id="A0A8J2R0V7"/>